<keyword evidence="3" id="KW-1185">Reference proteome</keyword>
<accession>A0A1I2AH42</accession>
<evidence type="ECO:0000313" key="2">
    <source>
        <dbReference type="EMBL" id="SFE43027.1"/>
    </source>
</evidence>
<protein>
    <recommendedName>
        <fullName evidence="4">DUF2894 domain-containing protein</fullName>
    </recommendedName>
</protein>
<dbReference type="EMBL" id="FONH01000002">
    <property type="protein sequence ID" value="SFE43027.1"/>
    <property type="molecule type" value="Genomic_DNA"/>
</dbReference>
<dbReference type="STRING" id="500610.SAMN02799615_01027"/>
<feature type="region of interest" description="Disordered" evidence="1">
    <location>
        <begin position="178"/>
        <end position="201"/>
    </location>
</feature>
<dbReference type="RefSeq" id="WP_026636413.1">
    <property type="nucleotide sequence ID" value="NZ_FONH01000002.1"/>
</dbReference>
<organism evidence="2 3">
    <name type="scientific">Dyella marensis</name>
    <dbReference type="NCBI Taxonomy" id="500610"/>
    <lineage>
        <taxon>Bacteria</taxon>
        <taxon>Pseudomonadati</taxon>
        <taxon>Pseudomonadota</taxon>
        <taxon>Gammaproteobacteria</taxon>
        <taxon>Lysobacterales</taxon>
        <taxon>Rhodanobacteraceae</taxon>
        <taxon>Dyella</taxon>
    </lineage>
</organism>
<gene>
    <name evidence="2" type="ORF">SAMN02799615_01027</name>
</gene>
<evidence type="ECO:0000256" key="1">
    <source>
        <dbReference type="SAM" id="MobiDB-lite"/>
    </source>
</evidence>
<evidence type="ECO:0000313" key="3">
    <source>
        <dbReference type="Proteomes" id="UP000199477"/>
    </source>
</evidence>
<dbReference type="Pfam" id="PF11445">
    <property type="entry name" value="DUF2894"/>
    <property type="match status" value="1"/>
</dbReference>
<evidence type="ECO:0008006" key="4">
    <source>
        <dbReference type="Google" id="ProtNLM"/>
    </source>
</evidence>
<proteinExistence type="predicted"/>
<dbReference type="Proteomes" id="UP000199477">
    <property type="component" value="Unassembled WGS sequence"/>
</dbReference>
<reference evidence="3" key="1">
    <citation type="submission" date="2016-10" db="EMBL/GenBank/DDBJ databases">
        <authorList>
            <person name="Varghese N."/>
            <person name="Submissions S."/>
        </authorList>
    </citation>
    <scope>NUCLEOTIDE SEQUENCE [LARGE SCALE GENOMIC DNA]</scope>
    <source>
        <strain evidence="3">UNC178MFTsu3.1</strain>
    </source>
</reference>
<feature type="compositionally biased region" description="Basic residues" evidence="1">
    <location>
        <begin position="189"/>
        <end position="201"/>
    </location>
</feature>
<sequence>MSDQRTPARRRLDAWREQGADRFDPVRFHRMEALERRAAAHDGEVRDWLDARLDTLLAGYAELVECRAAQQPVAAGAGEDRPLANLVDGFANRNGKLADVAELPLLGDFRQLWSRLRTESQLRQSLQPAPSNAGPLNSSALAHRAIALMRELSPGYLQHFLGYVDALSWMEQIRAGASASKEMAQVTPGRKRGRAKKEKTP</sequence>
<name>A0A1I2AH42_9GAMM</name>
<dbReference type="AlphaFoldDB" id="A0A1I2AH42"/>
<dbReference type="InterPro" id="IPR021549">
    <property type="entry name" value="DUF2894"/>
</dbReference>